<reference evidence="1 2" key="1">
    <citation type="submission" date="2018-06" db="EMBL/GenBank/DDBJ databases">
        <title>Extensive metabolic versatility and redundancy in microbially diverse, dynamic hydrothermal sediments.</title>
        <authorList>
            <person name="Dombrowski N."/>
            <person name="Teske A."/>
            <person name="Baker B.J."/>
        </authorList>
    </citation>
    <scope>NUCLEOTIDE SEQUENCE [LARGE SCALE GENOMIC DNA]</scope>
    <source>
        <strain evidence="1">B3_G15</strain>
    </source>
</reference>
<gene>
    <name evidence="1" type="ORF">DRJ04_01130</name>
</gene>
<evidence type="ECO:0000313" key="1">
    <source>
        <dbReference type="EMBL" id="RLE15098.1"/>
    </source>
</evidence>
<sequence length="385" mass="45364">MKTYLKAVMTEQIQRGLSLKKLIPHPLKYAELGSLADRCSRIIDKNIEFLHYLLRELDTRDERDLRDIFRGFRSCAREMELIEYFGVSALYHQTPEIGYLNKLVHKIHREINFPLTPPGVACISTNYYYFHPLTNVIFVPIGESDFLLHLPDLFHEMGHEILRHRENDLKLKTINENYSVAIKKINECYSQLLTKKRRETGPKEILRLIKYIHDQWKDYWLEEFFSDLFALYTLGPAYAWSHLHVTIKKSENVYNFSIILPQTHPSDDARMRMLIMGLKILGFTEAAKTILSKWKTIPLTKDGQPVVEYQYAYVDDLMEEIASIFLEGIKGSEFSIVTPKRLENLGEDSIVKLLNKAWEVFWQNPSTFREWEEKEVQRLKSNILQ</sequence>
<name>A0A662DJN5_UNCAE</name>
<dbReference type="EMBL" id="QMQA01000017">
    <property type="protein sequence ID" value="RLE15098.1"/>
    <property type="molecule type" value="Genomic_DNA"/>
</dbReference>
<dbReference type="Proteomes" id="UP000280417">
    <property type="component" value="Unassembled WGS sequence"/>
</dbReference>
<evidence type="ECO:0000313" key="2">
    <source>
        <dbReference type="Proteomes" id="UP000280417"/>
    </source>
</evidence>
<organism evidence="1 2">
    <name type="scientific">Aerophobetes bacterium</name>
    <dbReference type="NCBI Taxonomy" id="2030807"/>
    <lineage>
        <taxon>Bacteria</taxon>
        <taxon>Candidatus Aerophobota</taxon>
    </lineage>
</organism>
<comment type="caution">
    <text evidence="1">The sequence shown here is derived from an EMBL/GenBank/DDBJ whole genome shotgun (WGS) entry which is preliminary data.</text>
</comment>
<protein>
    <submittedName>
        <fullName evidence="1">Uncharacterized protein</fullName>
    </submittedName>
</protein>
<accession>A0A662DJN5</accession>
<dbReference type="AlphaFoldDB" id="A0A662DJN5"/>
<proteinExistence type="predicted"/>